<dbReference type="PANTHER" id="PTHR30543:SF21">
    <property type="entry name" value="NAD(P)H-DEPENDENT FMN REDUCTASE LOT6"/>
    <property type="match status" value="1"/>
</dbReference>
<dbReference type="Pfam" id="PF03358">
    <property type="entry name" value="FMN_red"/>
    <property type="match status" value="1"/>
</dbReference>
<comment type="cofactor">
    <cofactor evidence="1">
        <name>FMN</name>
        <dbReference type="ChEBI" id="CHEBI:58210"/>
    </cofactor>
</comment>
<reference evidence="4 5" key="1">
    <citation type="submission" date="2022-07" db="EMBL/GenBank/DDBJ databases">
        <title>Genome Analysis of Selected Gammaproteobacteria from Nigerian Food snails.</title>
        <authorList>
            <person name="Okafor A.C."/>
        </authorList>
    </citation>
    <scope>NUCLEOTIDE SEQUENCE [LARGE SCALE GENOMIC DNA]</scope>
    <source>
        <strain evidence="4 5">Awg 2</strain>
    </source>
</reference>
<dbReference type="Gene3D" id="3.40.50.360">
    <property type="match status" value="1"/>
</dbReference>
<dbReference type="InterPro" id="IPR005025">
    <property type="entry name" value="FMN_Rdtase-like_dom"/>
</dbReference>
<dbReference type="InterPro" id="IPR050712">
    <property type="entry name" value="NAD(P)H-dep_reductase"/>
</dbReference>
<evidence type="ECO:0000256" key="1">
    <source>
        <dbReference type="ARBA" id="ARBA00001917"/>
    </source>
</evidence>
<protein>
    <submittedName>
        <fullName evidence="4">NAD(P)H-dependent oxidoreductase</fullName>
    </submittedName>
</protein>
<gene>
    <name evidence="4" type="ORF">NNO07_09535</name>
</gene>
<evidence type="ECO:0000256" key="2">
    <source>
        <dbReference type="ARBA" id="ARBA00022643"/>
    </source>
</evidence>
<dbReference type="SUPFAM" id="SSF52218">
    <property type="entry name" value="Flavoproteins"/>
    <property type="match status" value="1"/>
</dbReference>
<keyword evidence="2" id="KW-0288">FMN</keyword>
<keyword evidence="2" id="KW-0285">Flavoprotein</keyword>
<dbReference type="Proteomes" id="UP001211689">
    <property type="component" value="Unassembled WGS sequence"/>
</dbReference>
<feature type="domain" description="NADPH-dependent FMN reductase-like" evidence="3">
    <location>
        <begin position="7"/>
        <end position="153"/>
    </location>
</feature>
<proteinExistence type="predicted"/>
<dbReference type="RefSeq" id="WP_420220337.1">
    <property type="nucleotide sequence ID" value="NZ_JANEWF010000007.1"/>
</dbReference>
<evidence type="ECO:0000259" key="3">
    <source>
        <dbReference type="Pfam" id="PF03358"/>
    </source>
</evidence>
<sequence>MADAPQIKVLGISGSLRRGSFNTAALREAMRLAPAGMLIELADISEIPLYNEDIYAQGFPPSVERLREQIRAADALLIATPEYNYSVSGVLKNTIDWVSRPPEQPFAGKPVALMGASAGRFGTARAQYHLRQSMVFLDMRPLNRPELMIATAQKLFDEQGNLTDQTTREYLRSLLVALHEWTLSHRK</sequence>
<organism evidence="4 5">
    <name type="scientific">Metapseudomonas resinovorans</name>
    <name type="common">Pseudomonas resinovorans</name>
    <dbReference type="NCBI Taxonomy" id="53412"/>
    <lineage>
        <taxon>Bacteria</taxon>
        <taxon>Pseudomonadati</taxon>
        <taxon>Pseudomonadota</taxon>
        <taxon>Gammaproteobacteria</taxon>
        <taxon>Pseudomonadales</taxon>
        <taxon>Pseudomonadaceae</taxon>
        <taxon>Metapseudomonas</taxon>
    </lineage>
</organism>
<keyword evidence="5" id="KW-1185">Reference proteome</keyword>
<dbReference type="InterPro" id="IPR029039">
    <property type="entry name" value="Flavoprotein-like_sf"/>
</dbReference>
<name>A0ABT4Y3K2_METRE</name>
<comment type="caution">
    <text evidence="4">The sequence shown here is derived from an EMBL/GenBank/DDBJ whole genome shotgun (WGS) entry which is preliminary data.</text>
</comment>
<accession>A0ABT4Y3K2</accession>
<evidence type="ECO:0000313" key="5">
    <source>
        <dbReference type="Proteomes" id="UP001211689"/>
    </source>
</evidence>
<dbReference type="PANTHER" id="PTHR30543">
    <property type="entry name" value="CHROMATE REDUCTASE"/>
    <property type="match status" value="1"/>
</dbReference>
<dbReference type="EMBL" id="JANEWF010000007">
    <property type="protein sequence ID" value="MDA8483309.1"/>
    <property type="molecule type" value="Genomic_DNA"/>
</dbReference>
<evidence type="ECO:0000313" key="4">
    <source>
        <dbReference type="EMBL" id="MDA8483309.1"/>
    </source>
</evidence>